<dbReference type="EMBL" id="CDHK01000003">
    <property type="protein sequence ID" value="CEO59182.1"/>
    <property type="molecule type" value="Genomic_DNA"/>
</dbReference>
<sequence>MIPIRLALKPDAAILGGPRRIPFNAGVPTRITQRAVYVAAAGATAITSRLPLRKRIPLRSWDGHMHVVEPQRFPVAPTAVYQPEVHTLADALAFESSLGVENLVLVQPSIYGTDNSCLLAALSKLGPSRGRGVVVVDPATIQSETLDEWHTLGVRGLRVNLQSVGKVMGQSELEETLLSHAEIARPRNWIIEVYVPLKMVPMLESVVPRLGVSLCIDHFGSPELSGSSWAKGNNPFNPYSLPGFHSLISLLRAGNTYIKLSAPYRLTKDGQMRDLKAMAREFLAAAPDRVIFATDWPHTRFTGVDISPFTEWCLDLSTHDPELAEKLFRRNTERMLDVHSG</sequence>
<gene>
    <name evidence="2" type="ORF">PMG11_03865</name>
</gene>
<dbReference type="Pfam" id="PF04909">
    <property type="entry name" value="Amidohydro_2"/>
    <property type="match status" value="1"/>
</dbReference>
<dbReference type="Gene3D" id="3.20.20.140">
    <property type="entry name" value="Metal-dependent hydrolases"/>
    <property type="match status" value="1"/>
</dbReference>
<accession>A0A0F7VIB9</accession>
<keyword evidence="3" id="KW-1185">Reference proteome</keyword>
<dbReference type="InterPro" id="IPR032466">
    <property type="entry name" value="Metal_Hydrolase"/>
</dbReference>
<feature type="domain" description="Amidohydrolase-related" evidence="1">
    <location>
        <begin position="62"/>
        <end position="337"/>
    </location>
</feature>
<reference evidence="3" key="1">
    <citation type="journal article" date="2015" name="Genome Announc.">
        <title>Draft genome sequence of the fungus Penicillium brasilianum MG11.</title>
        <authorList>
            <person name="Horn F."/>
            <person name="Linde J."/>
            <person name="Mattern D.J."/>
            <person name="Walther G."/>
            <person name="Guthke R."/>
            <person name="Brakhage A.A."/>
            <person name="Valiante V."/>
        </authorList>
    </citation>
    <scope>NUCLEOTIDE SEQUENCE [LARGE SCALE GENOMIC DNA]</scope>
    <source>
        <strain evidence="3">MG11</strain>
    </source>
</reference>
<dbReference type="Proteomes" id="UP000042958">
    <property type="component" value="Unassembled WGS sequence"/>
</dbReference>
<dbReference type="AlphaFoldDB" id="A0A0F7VIB9"/>
<evidence type="ECO:0000313" key="3">
    <source>
        <dbReference type="Proteomes" id="UP000042958"/>
    </source>
</evidence>
<name>A0A0F7VIB9_PENBI</name>
<proteinExistence type="predicted"/>
<dbReference type="SUPFAM" id="SSF51556">
    <property type="entry name" value="Metallo-dependent hydrolases"/>
    <property type="match status" value="1"/>
</dbReference>
<evidence type="ECO:0000259" key="1">
    <source>
        <dbReference type="Pfam" id="PF04909"/>
    </source>
</evidence>
<evidence type="ECO:0000313" key="2">
    <source>
        <dbReference type="EMBL" id="CEO59182.1"/>
    </source>
</evidence>
<dbReference type="PANTHER" id="PTHR35563:SF2">
    <property type="entry name" value="BARREL METAL-DEPENDENT HYDROLASE, PUTATIVE (AFU_ORTHOLOGUE AFUA_1G16240)-RELATED"/>
    <property type="match status" value="1"/>
</dbReference>
<dbReference type="InterPro" id="IPR006680">
    <property type="entry name" value="Amidohydro-rel"/>
</dbReference>
<protein>
    <recommendedName>
        <fullName evidence="1">Amidohydrolase-related domain-containing protein</fullName>
    </recommendedName>
</protein>
<dbReference type="PANTHER" id="PTHR35563">
    <property type="entry name" value="BARREL METAL-DEPENDENT HYDROLASE, PUTATIVE (AFU_ORTHOLOGUE AFUA_1G16240)-RELATED"/>
    <property type="match status" value="1"/>
</dbReference>
<dbReference type="InterPro" id="IPR052358">
    <property type="entry name" value="Aro_Compnd_Degr_Hydrolases"/>
</dbReference>
<organism evidence="2 3">
    <name type="scientific">Penicillium brasilianum</name>
    <dbReference type="NCBI Taxonomy" id="104259"/>
    <lineage>
        <taxon>Eukaryota</taxon>
        <taxon>Fungi</taxon>
        <taxon>Dikarya</taxon>
        <taxon>Ascomycota</taxon>
        <taxon>Pezizomycotina</taxon>
        <taxon>Eurotiomycetes</taxon>
        <taxon>Eurotiomycetidae</taxon>
        <taxon>Eurotiales</taxon>
        <taxon>Aspergillaceae</taxon>
        <taxon>Penicillium</taxon>
    </lineage>
</organism>
<dbReference type="OrthoDB" id="2135488at2759"/>
<dbReference type="GO" id="GO:0016787">
    <property type="term" value="F:hydrolase activity"/>
    <property type="evidence" value="ECO:0007669"/>
    <property type="project" value="InterPro"/>
</dbReference>